<dbReference type="Gene3D" id="1.10.150.130">
    <property type="match status" value="1"/>
</dbReference>
<keyword evidence="9" id="KW-1185">Reference proteome</keyword>
<dbReference type="Proteomes" id="UP001166784">
    <property type="component" value="Unassembled WGS sequence"/>
</dbReference>
<dbReference type="Pfam" id="PF14659">
    <property type="entry name" value="Phage_int_SAM_3"/>
    <property type="match status" value="1"/>
</dbReference>
<evidence type="ECO:0000256" key="5">
    <source>
        <dbReference type="PROSITE-ProRule" id="PRU01248"/>
    </source>
</evidence>
<proteinExistence type="inferred from homology"/>
<reference evidence="8" key="2">
    <citation type="journal article" date="2023" name="Int. J. Syst. Evol. Microbiol.">
        <title>Streptomyces marispadix sp. nov., isolated from marine beach sediment of the Northern Coast of Portugal.</title>
        <authorList>
            <person name="dos Santos J.D.N."/>
            <person name="Vitorino I.R."/>
            <person name="Kallscheuer N."/>
            <person name="Srivastava A."/>
            <person name="Krautwurst S."/>
            <person name="Marz M."/>
            <person name="Jogler C."/>
            <person name="Lobo Da Cunha A."/>
            <person name="Catita J."/>
            <person name="Goncalves H."/>
            <person name="Gonzalez I."/>
            <person name="Reyes F."/>
            <person name="Lage O.M."/>
        </authorList>
    </citation>
    <scope>NUCLEOTIDE SEQUENCE</scope>
    <source>
        <strain evidence="8">M600PL45_2</strain>
    </source>
</reference>
<dbReference type="InterPro" id="IPR011010">
    <property type="entry name" value="DNA_brk_join_enz"/>
</dbReference>
<comment type="caution">
    <text evidence="8">The sequence shown here is derived from an EMBL/GenBank/DDBJ whole genome shotgun (WGS) entry which is preliminary data.</text>
</comment>
<organism evidence="8 9">
    <name type="scientific">Streptomyces marispadix</name>
    <dbReference type="NCBI Taxonomy" id="2922868"/>
    <lineage>
        <taxon>Bacteria</taxon>
        <taxon>Bacillati</taxon>
        <taxon>Actinomycetota</taxon>
        <taxon>Actinomycetes</taxon>
        <taxon>Kitasatosporales</taxon>
        <taxon>Streptomycetaceae</taxon>
        <taxon>Streptomyces</taxon>
    </lineage>
</organism>
<dbReference type="InterPro" id="IPR004107">
    <property type="entry name" value="Integrase_SAM-like_N"/>
</dbReference>
<evidence type="ECO:0000259" key="6">
    <source>
        <dbReference type="PROSITE" id="PS51898"/>
    </source>
</evidence>
<dbReference type="CDD" id="cd01189">
    <property type="entry name" value="INT_ICEBs1_C_like"/>
    <property type="match status" value="1"/>
</dbReference>
<dbReference type="PROSITE" id="PS51898">
    <property type="entry name" value="TYR_RECOMBINASE"/>
    <property type="match status" value="1"/>
</dbReference>
<comment type="similarity">
    <text evidence="1">Belongs to the 'phage' integrase family.</text>
</comment>
<feature type="domain" description="Core-binding (CB)" evidence="7">
    <location>
        <begin position="82"/>
        <end position="162"/>
    </location>
</feature>
<dbReference type="InterPro" id="IPR044068">
    <property type="entry name" value="CB"/>
</dbReference>
<dbReference type="Pfam" id="PF00589">
    <property type="entry name" value="Phage_integrase"/>
    <property type="match status" value="1"/>
</dbReference>
<keyword evidence="3 5" id="KW-0238">DNA-binding</keyword>
<dbReference type="InterPro" id="IPR010998">
    <property type="entry name" value="Integrase_recombinase_N"/>
</dbReference>
<dbReference type="Gene3D" id="1.10.443.10">
    <property type="entry name" value="Intergrase catalytic core"/>
    <property type="match status" value="1"/>
</dbReference>
<dbReference type="InterPro" id="IPR050090">
    <property type="entry name" value="Tyrosine_recombinase_XerCD"/>
</dbReference>
<dbReference type="PANTHER" id="PTHR30349">
    <property type="entry name" value="PHAGE INTEGRASE-RELATED"/>
    <property type="match status" value="1"/>
</dbReference>
<keyword evidence="4" id="KW-0233">DNA recombination</keyword>
<dbReference type="PROSITE" id="PS51900">
    <property type="entry name" value="CB"/>
    <property type="match status" value="1"/>
</dbReference>
<evidence type="ECO:0000256" key="3">
    <source>
        <dbReference type="ARBA" id="ARBA00023125"/>
    </source>
</evidence>
<dbReference type="RefSeq" id="WP_241057962.1">
    <property type="nucleotide sequence ID" value="NZ_JAKWJU010000002.1"/>
</dbReference>
<accession>A0ABS9SUM5</accession>
<dbReference type="PANTHER" id="PTHR30349:SF64">
    <property type="entry name" value="PROPHAGE INTEGRASE INTD-RELATED"/>
    <property type="match status" value="1"/>
</dbReference>
<evidence type="ECO:0000313" key="8">
    <source>
        <dbReference type="EMBL" id="MCH6159970.1"/>
    </source>
</evidence>
<keyword evidence="2" id="KW-0229">DNA integration</keyword>
<sequence>MAGHIQDRWYKVESGTNGKPVKVKTDRHGAGMRYRARYVAPDGSERSRSFPDKQKRLAEQWLAQVSADMTRGQYVDPSAGRETFRQYATNWLASQTTDISTIDATELRLRLHVFPYIGSRSLSAFQPGHIRAWNKALIGAGLSASYRRVIFANVSAVFAAAVDDGIIIRNPCRAGSVRAPKLDGRKLKPWTSERVFAIRASLPAEYRTIVDVGAGCGLRQGEIFGLAIDEVDFLGGVVHVVRQVKMVKSALVFAPPKGGKLRDVPLPDAVASALAEHVTKRPPQEITLPWKTPDGPPVTASLVFFSRERKAMNRNYFNMHLWKPALVSAGVIGERQPGQQFEPSREHGMHALRHFYASVLLDAGENVKALAEYLGHSDPGFTLRTYTHLMPNRQARARRAVDMALGHSPEPSTMDVT</sequence>
<evidence type="ECO:0000259" key="7">
    <source>
        <dbReference type="PROSITE" id="PS51900"/>
    </source>
</evidence>
<dbReference type="EMBL" id="JAKWJU010000002">
    <property type="protein sequence ID" value="MCH6159970.1"/>
    <property type="molecule type" value="Genomic_DNA"/>
</dbReference>
<evidence type="ECO:0000256" key="1">
    <source>
        <dbReference type="ARBA" id="ARBA00008857"/>
    </source>
</evidence>
<evidence type="ECO:0000256" key="2">
    <source>
        <dbReference type="ARBA" id="ARBA00022908"/>
    </source>
</evidence>
<feature type="domain" description="Tyr recombinase" evidence="6">
    <location>
        <begin position="185"/>
        <end position="399"/>
    </location>
</feature>
<protein>
    <submittedName>
        <fullName evidence="8">Site-specific integrase</fullName>
    </submittedName>
</protein>
<dbReference type="SUPFAM" id="SSF56349">
    <property type="entry name" value="DNA breaking-rejoining enzymes"/>
    <property type="match status" value="1"/>
</dbReference>
<evidence type="ECO:0000313" key="9">
    <source>
        <dbReference type="Proteomes" id="UP001166784"/>
    </source>
</evidence>
<evidence type="ECO:0000256" key="4">
    <source>
        <dbReference type="ARBA" id="ARBA00023172"/>
    </source>
</evidence>
<name>A0ABS9SUM5_9ACTN</name>
<gene>
    <name evidence="8" type="ORF">MMA15_05910</name>
</gene>
<reference evidence="8" key="1">
    <citation type="submission" date="2022-03" db="EMBL/GenBank/DDBJ databases">
        <authorList>
            <person name="Santos J.D.N."/>
            <person name="Kallscheuer N."/>
            <person name="Jogler C."/>
            <person name="Lage O.M."/>
        </authorList>
    </citation>
    <scope>NUCLEOTIDE SEQUENCE</scope>
    <source>
        <strain evidence="8">M600PL45_2</strain>
    </source>
</reference>
<dbReference type="InterPro" id="IPR002104">
    <property type="entry name" value="Integrase_catalytic"/>
</dbReference>
<dbReference type="InterPro" id="IPR013762">
    <property type="entry name" value="Integrase-like_cat_sf"/>
</dbReference>